<feature type="compositionally biased region" description="Low complexity" evidence="1">
    <location>
        <begin position="1164"/>
        <end position="1177"/>
    </location>
</feature>
<protein>
    <submittedName>
        <fullName evidence="2">Uncharacterized protein</fullName>
    </submittedName>
</protein>
<sequence>MDTPVPCTEPPSQLRCTDSNGAVLSVCLHRYLRWLGRLQSTIDAVGDDAYTLDRLLRQGVAPLRQRTGAVPTAAEARLRAAVCALLLRDNLGNGQHGSWAAPTAAMNTAGRAPVSPPAPVHADGPPCPCRSYLQQQQREAESRLQAQHRRSSSSSSEDEVAAEGAAGPSRRAASLPGDDGDDGDHHHDTAQLSATFSHFTTRLRDAIRGVEGPGSSDGGGLAGALLAHTVALGSAAGGGGGGHSSPRGNVRAGTRLSRTGQPAPSSSLSLLPVAASSEPDGGGSPLHSASVSGAEATQVGSRSSGSDCLLVPRGPLPVGADTQMHRTLHPMVAHISAEDVRRCALCSAQLLVESAWHAAYQVNLLTLLSAAPSMAAPLPLPPVSVLRVHPTEAMLLLYQCAHRCFVVGVTMATTVGIPAPATEHAQSPPPPPPAPTALEMLRGAYGGGQGGGAATIRGESRPPLDERVLCGLAGGLLGLAQSITGTAAPQLWPRTRMTSSSPPSFFADVTGDVLAMRFHLFHAALMLLVTDAGDDAATAALASACDGLLACVRCIASRQREGLTPAEVLAAAQPLQPVGSGETDETAAAAAAAASPPSSPRLAPFEAILSALTEALLLFDAPHTHASGGSGGGGGGDDVLAALADDVRALCCVAVLLATFAGLVHTRDGSAVAPPSPSQHRLTLHRDHLLDHLVYPCLLRLQNSTRGDCSAQARHLVALWWLLRAETVRRWARTASSRAAAPQEDGAAARTVVVVDTGVLRVLDVVVTVDEEEALTTEEAHTLPRRQHWLQWLKDASRAAVRASDAASEFLGLTFTSAPSSPSAASAVSAPLRWRLPAPASPSPVSVALLHLPWIRLWWTLCHPLFRVSPADTLALRQRVRQDDARRVSVSTAAATAAPSVDGRAVRGATQTTASGAGGRGALTAPSRNASPSPARRRADADGAHGARAPRHGNRGRALHHASPQAAVEQHPPSHGGGGRVTADVAAATTPASPSVDAAARLQRSTEPVCFWLRWSLLFLPPPSAAAPSQDVAAPHVQSSTSPSALAATLDGVITGLRTPLETWVPEQQRTAAPTTALVRQLQRAFPLHTSAELVLALTAQTHLFLAHDTEEWHDAAAAAATAATPPPPPTTAPHWAGASSFAPFSFAAAFTSLRRAVSERMRSSTPPLSSPPTASTDDAARCATVAESPPSKQISHAAPSPPHTKQRRGSNVAAAAAGASAAAASGGARRAPLVAARRSGRPTPAATASKPFAAPPAGTDTRSGGEAAAVV</sequence>
<organism evidence="2 3">
    <name type="scientific">Novymonas esmeraldas</name>
    <dbReference type="NCBI Taxonomy" id="1808958"/>
    <lineage>
        <taxon>Eukaryota</taxon>
        <taxon>Discoba</taxon>
        <taxon>Euglenozoa</taxon>
        <taxon>Kinetoplastea</taxon>
        <taxon>Metakinetoplastina</taxon>
        <taxon>Trypanosomatida</taxon>
        <taxon>Trypanosomatidae</taxon>
        <taxon>Novymonas</taxon>
    </lineage>
</organism>
<dbReference type="AlphaFoldDB" id="A0AAW0EMI4"/>
<gene>
    <name evidence="2" type="ORF">NESM_000385100</name>
</gene>
<feature type="region of interest" description="Disordered" evidence="1">
    <location>
        <begin position="881"/>
        <end position="982"/>
    </location>
</feature>
<feature type="compositionally biased region" description="Low complexity" evidence="1">
    <location>
        <begin position="1214"/>
        <end position="1232"/>
    </location>
</feature>
<feature type="compositionally biased region" description="Low complexity" evidence="1">
    <location>
        <begin position="587"/>
        <end position="596"/>
    </location>
</feature>
<feature type="region of interest" description="Disordered" evidence="1">
    <location>
        <begin position="236"/>
        <end position="308"/>
    </location>
</feature>
<feature type="region of interest" description="Disordered" evidence="1">
    <location>
        <begin position="1117"/>
        <end position="1137"/>
    </location>
</feature>
<feature type="compositionally biased region" description="Basic residues" evidence="1">
    <location>
        <begin position="948"/>
        <end position="960"/>
    </location>
</feature>
<keyword evidence="3" id="KW-1185">Reference proteome</keyword>
<reference evidence="2 3" key="1">
    <citation type="journal article" date="2021" name="MBio">
        <title>A New Model Trypanosomatid, Novymonas esmeraldas: Genomic Perception of Its 'Candidatus Pandoraea novymonadis' Endosymbiont.</title>
        <authorList>
            <person name="Zakharova A."/>
            <person name="Saura A."/>
            <person name="Butenko A."/>
            <person name="Podesvova L."/>
            <person name="Warmusova S."/>
            <person name="Kostygov A.Y."/>
            <person name="Nenarokova A."/>
            <person name="Lukes J."/>
            <person name="Opperdoes F.R."/>
            <person name="Yurchenko V."/>
        </authorList>
    </citation>
    <scope>NUCLEOTIDE SEQUENCE [LARGE SCALE GENOMIC DNA]</scope>
    <source>
        <strain evidence="2 3">E262AT.01</strain>
    </source>
</reference>
<feature type="compositionally biased region" description="Low complexity" evidence="1">
    <location>
        <begin position="922"/>
        <end position="934"/>
    </location>
</feature>
<feature type="region of interest" description="Disordered" evidence="1">
    <location>
        <begin position="108"/>
        <end position="196"/>
    </location>
</feature>
<name>A0AAW0EMI4_9TRYP</name>
<dbReference type="Proteomes" id="UP001430356">
    <property type="component" value="Unassembled WGS sequence"/>
</dbReference>
<feature type="compositionally biased region" description="Low complexity" evidence="1">
    <location>
        <begin position="262"/>
        <end position="277"/>
    </location>
</feature>
<evidence type="ECO:0000313" key="3">
    <source>
        <dbReference type="Proteomes" id="UP001430356"/>
    </source>
</evidence>
<comment type="caution">
    <text evidence="2">The sequence shown here is derived from an EMBL/GenBank/DDBJ whole genome shotgun (WGS) entry which is preliminary data.</text>
</comment>
<evidence type="ECO:0000313" key="2">
    <source>
        <dbReference type="EMBL" id="KAK7194662.1"/>
    </source>
</evidence>
<evidence type="ECO:0000256" key="1">
    <source>
        <dbReference type="SAM" id="MobiDB-lite"/>
    </source>
</evidence>
<proteinExistence type="predicted"/>
<dbReference type="EMBL" id="JAECZO010000040">
    <property type="protein sequence ID" value="KAK7194662.1"/>
    <property type="molecule type" value="Genomic_DNA"/>
</dbReference>
<accession>A0AAW0EMI4</accession>
<feature type="compositionally biased region" description="Low complexity" evidence="1">
    <location>
        <begin position="888"/>
        <end position="898"/>
    </location>
</feature>
<feature type="region of interest" description="Disordered" evidence="1">
    <location>
        <begin position="577"/>
        <end position="600"/>
    </location>
</feature>
<feature type="region of interest" description="Disordered" evidence="1">
    <location>
        <begin position="1162"/>
        <end position="1272"/>
    </location>
</feature>
<feature type="region of interest" description="Disordered" evidence="1">
    <location>
        <begin position="420"/>
        <end position="442"/>
    </location>
</feature>